<protein>
    <submittedName>
        <fullName evidence="5">Citrate lyase regulator</fullName>
    </submittedName>
</protein>
<dbReference type="GO" id="GO:0030246">
    <property type="term" value="F:carbohydrate binding"/>
    <property type="evidence" value="ECO:0007669"/>
    <property type="project" value="InterPro"/>
</dbReference>
<keyword evidence="4" id="KW-0804">Transcription</keyword>
<evidence type="ECO:0000256" key="2">
    <source>
        <dbReference type="ARBA" id="ARBA00023015"/>
    </source>
</evidence>
<comment type="caution">
    <text evidence="5">The sequence shown here is derived from an EMBL/GenBank/DDBJ whole genome shotgun (WGS) entry which is preliminary data.</text>
</comment>
<dbReference type="PANTHER" id="PTHR34294:SF12">
    <property type="entry name" value="SUGAR-BINDING TRANSCRIPTIONAL REGULATOR"/>
    <property type="match status" value="1"/>
</dbReference>
<dbReference type="Pfam" id="PF01381">
    <property type="entry name" value="HTH_3"/>
    <property type="match status" value="1"/>
</dbReference>
<sequence>MSKSEERNMVKVATLYYKEGLTQAQIAKKMGVSRSLISKWLIDARKAGFIEFFINSENIYAIELETELEKKFALSFVKVVDTTNLSYPEIEKMVGQIAAISLKDKIAAAKTIGISWGKSIKSLVTQFPFENYPDTTFIPLIGGMGYDHFDIHSNQLCHEFARKTRGSSKYLYTPALVSNEIIRQEFEGNIYIDKILSEAKKVELALVGISSPDHFNTMEEIGYTNKKEMAQLRGIGAVGDINSRFYDKDGQEVNHPINKHVVGLSLEELKAIPETIAIAYDDAKWQGIYYACKNQLVDSIITTDTIADHLIHMDI</sequence>
<evidence type="ECO:0000256" key="3">
    <source>
        <dbReference type="ARBA" id="ARBA00023125"/>
    </source>
</evidence>
<proteinExistence type="inferred from homology"/>
<keyword evidence="5" id="KW-0456">Lyase</keyword>
<evidence type="ECO:0000313" key="6">
    <source>
        <dbReference type="Proteomes" id="UP000352698"/>
    </source>
</evidence>
<dbReference type="Proteomes" id="UP000352698">
    <property type="component" value="Unassembled WGS sequence"/>
</dbReference>
<dbReference type="Gene3D" id="1.10.10.60">
    <property type="entry name" value="Homeodomain-like"/>
    <property type="match status" value="1"/>
</dbReference>
<dbReference type="InterPro" id="IPR037171">
    <property type="entry name" value="NagB/RpiA_transferase-like"/>
</dbReference>
<dbReference type="Gene3D" id="3.40.50.1360">
    <property type="match status" value="1"/>
</dbReference>
<reference evidence="5 6" key="1">
    <citation type="submission" date="2019-05" db="EMBL/GenBank/DDBJ databases">
        <authorList>
            <consortium name="Pathogen Informatics"/>
        </authorList>
    </citation>
    <scope>NUCLEOTIDE SEQUENCE [LARGE SCALE GENOMIC DNA]</scope>
    <source>
        <strain evidence="5 6">NCTC12204</strain>
    </source>
</reference>
<dbReference type="RefSeq" id="WP_010737300.1">
    <property type="nucleotide sequence ID" value="NZ_AP027299.1"/>
</dbReference>
<dbReference type="PANTHER" id="PTHR34294">
    <property type="entry name" value="TRANSCRIPTIONAL REGULATOR-RELATED"/>
    <property type="match status" value="1"/>
</dbReference>
<dbReference type="EMBL" id="CABEEP010000001">
    <property type="protein sequence ID" value="VTQ62474.1"/>
    <property type="molecule type" value="Genomic_DNA"/>
</dbReference>
<dbReference type="Pfam" id="PF04198">
    <property type="entry name" value="Sugar-bind"/>
    <property type="match status" value="1"/>
</dbReference>
<keyword evidence="2" id="KW-0805">Transcription regulation</keyword>
<dbReference type="SUPFAM" id="SSF100950">
    <property type="entry name" value="NagB/RpiA/CoA transferase-like"/>
    <property type="match status" value="1"/>
</dbReference>
<dbReference type="InterPro" id="IPR007324">
    <property type="entry name" value="Sugar-bd_dom_put"/>
</dbReference>
<gene>
    <name evidence="5" type="primary">sorC</name>
    <name evidence="5" type="ORF">NCTC12204_01022</name>
</gene>
<accession>A0A449E4G8</accession>
<evidence type="ECO:0000256" key="1">
    <source>
        <dbReference type="ARBA" id="ARBA00010466"/>
    </source>
</evidence>
<dbReference type="PROSITE" id="PS50943">
    <property type="entry name" value="HTH_CROC1"/>
    <property type="match status" value="1"/>
</dbReference>
<dbReference type="SUPFAM" id="SSF46689">
    <property type="entry name" value="Homeodomain-like"/>
    <property type="match status" value="1"/>
</dbReference>
<organism evidence="5 6">
    <name type="scientific">Enterococcus hirae</name>
    <dbReference type="NCBI Taxonomy" id="1354"/>
    <lineage>
        <taxon>Bacteria</taxon>
        <taxon>Bacillati</taxon>
        <taxon>Bacillota</taxon>
        <taxon>Bacilli</taxon>
        <taxon>Lactobacillales</taxon>
        <taxon>Enterococcaceae</taxon>
        <taxon>Enterococcus</taxon>
    </lineage>
</organism>
<dbReference type="InterPro" id="IPR051054">
    <property type="entry name" value="SorC_transcr_regulators"/>
</dbReference>
<dbReference type="InterPro" id="IPR009057">
    <property type="entry name" value="Homeodomain-like_sf"/>
</dbReference>
<keyword evidence="3" id="KW-0238">DNA-binding</keyword>
<dbReference type="AlphaFoldDB" id="A0A449E4G8"/>
<evidence type="ECO:0000313" key="5">
    <source>
        <dbReference type="EMBL" id="VTQ62474.1"/>
    </source>
</evidence>
<name>A0A449E4G8_ENTHR</name>
<dbReference type="InterPro" id="IPR001387">
    <property type="entry name" value="Cro/C1-type_HTH"/>
</dbReference>
<dbReference type="GO" id="GO:0016829">
    <property type="term" value="F:lyase activity"/>
    <property type="evidence" value="ECO:0007669"/>
    <property type="project" value="UniProtKB-KW"/>
</dbReference>
<comment type="similarity">
    <text evidence="1">Belongs to the SorC transcriptional regulatory family.</text>
</comment>
<evidence type="ECO:0000256" key="4">
    <source>
        <dbReference type="ARBA" id="ARBA00023163"/>
    </source>
</evidence>
<dbReference type="GO" id="GO:0003677">
    <property type="term" value="F:DNA binding"/>
    <property type="evidence" value="ECO:0007669"/>
    <property type="project" value="UniProtKB-KW"/>
</dbReference>